<evidence type="ECO:0000259" key="1">
    <source>
        <dbReference type="PROSITE" id="PS51186"/>
    </source>
</evidence>
<dbReference type="PATRIC" id="fig|66876.3.peg.8547"/>
<dbReference type="AlphaFoldDB" id="A0A0N0GUL6"/>
<evidence type="ECO:0000313" key="3">
    <source>
        <dbReference type="Proteomes" id="UP000037982"/>
    </source>
</evidence>
<name>A0A0N0GUL6_9ACTN</name>
<proteinExistence type="predicted"/>
<dbReference type="Pfam" id="PF13302">
    <property type="entry name" value="Acetyltransf_3"/>
    <property type="match status" value="1"/>
</dbReference>
<reference evidence="3" key="1">
    <citation type="submission" date="2015-07" db="EMBL/GenBank/DDBJ databases">
        <authorList>
            <person name="Ju K.-S."/>
            <person name="Doroghazi J.R."/>
            <person name="Metcalf W.W."/>
        </authorList>
    </citation>
    <scope>NUCLEOTIDE SEQUENCE [LARGE SCALE GENOMIC DNA]</scope>
    <source>
        <strain evidence="3">NRRL ISP-5002</strain>
    </source>
</reference>
<evidence type="ECO:0000313" key="2">
    <source>
        <dbReference type="EMBL" id="KPC58422.1"/>
    </source>
</evidence>
<sequence>MNWTERAAAVLDNGTVRLRPVTEADREPIRSVAMDPAIWRYFVSLVSDEASYQTFFDTMLADQAAGRRVVFHITDLSTGRTAGSMSYGNLSEPDRRLEIGWSWLGRDFRGTGVNRHAKLLLLQHAFEQLGAERVEFKTDRRNEQARRALRNIGATEEGILRSFNPMPDGTRRDAAYYSILRGEWPSVRDRLTATADAG</sequence>
<dbReference type="Proteomes" id="UP000037982">
    <property type="component" value="Unassembled WGS sequence"/>
</dbReference>
<dbReference type="InterPro" id="IPR016181">
    <property type="entry name" value="Acyl_CoA_acyltransferase"/>
</dbReference>
<dbReference type="Gene3D" id="3.40.630.30">
    <property type="match status" value="1"/>
</dbReference>
<feature type="domain" description="N-acetyltransferase" evidence="1">
    <location>
        <begin position="16"/>
        <end position="183"/>
    </location>
</feature>
<dbReference type="EMBL" id="LGKG01000207">
    <property type="protein sequence ID" value="KPC58422.1"/>
    <property type="molecule type" value="Genomic_DNA"/>
</dbReference>
<protein>
    <submittedName>
        <fullName evidence="2">GCN5 family acetyltransferase</fullName>
    </submittedName>
</protein>
<accession>A0A0N0GUL6</accession>
<keyword evidence="2" id="KW-0808">Transferase</keyword>
<dbReference type="RefSeq" id="WP_053928176.1">
    <property type="nucleotide sequence ID" value="NZ_LGKG01000207.1"/>
</dbReference>
<dbReference type="SUPFAM" id="SSF55729">
    <property type="entry name" value="Acyl-CoA N-acyltransferases (Nat)"/>
    <property type="match status" value="1"/>
</dbReference>
<gene>
    <name evidence="2" type="ORF">ADL29_38930</name>
</gene>
<dbReference type="PANTHER" id="PTHR43610">
    <property type="entry name" value="BLL6696 PROTEIN"/>
    <property type="match status" value="1"/>
</dbReference>
<dbReference type="GO" id="GO:0016747">
    <property type="term" value="F:acyltransferase activity, transferring groups other than amino-acyl groups"/>
    <property type="evidence" value="ECO:0007669"/>
    <property type="project" value="InterPro"/>
</dbReference>
<keyword evidence="3" id="KW-1185">Reference proteome</keyword>
<comment type="caution">
    <text evidence="2">The sequence shown here is derived from an EMBL/GenBank/DDBJ whole genome shotgun (WGS) entry which is preliminary data.</text>
</comment>
<organism evidence="2 3">
    <name type="scientific">Streptomyces chattanoogensis</name>
    <dbReference type="NCBI Taxonomy" id="66876"/>
    <lineage>
        <taxon>Bacteria</taxon>
        <taxon>Bacillati</taxon>
        <taxon>Actinomycetota</taxon>
        <taxon>Actinomycetes</taxon>
        <taxon>Kitasatosporales</taxon>
        <taxon>Streptomycetaceae</taxon>
        <taxon>Streptomyces</taxon>
    </lineage>
</organism>
<dbReference type="PROSITE" id="PS51186">
    <property type="entry name" value="GNAT"/>
    <property type="match status" value="1"/>
</dbReference>
<dbReference type="InterPro" id="IPR000182">
    <property type="entry name" value="GNAT_dom"/>
</dbReference>
<dbReference type="PANTHER" id="PTHR43610:SF1">
    <property type="entry name" value="N-ACETYLTRANSFERASE DOMAIN-CONTAINING PROTEIN"/>
    <property type="match status" value="1"/>
</dbReference>